<dbReference type="EMBL" id="CP078064">
    <property type="protein sequence ID" value="UVE51938.1"/>
    <property type="molecule type" value="Genomic_DNA"/>
</dbReference>
<keyword evidence="3" id="KW-1185">Reference proteome</keyword>
<dbReference type="RefSeq" id="WP_258303424.1">
    <property type="nucleotide sequence ID" value="NZ_CP078064.1"/>
</dbReference>
<evidence type="ECO:0000256" key="1">
    <source>
        <dbReference type="SAM" id="Phobius"/>
    </source>
</evidence>
<sequence length="58" mass="5764">MSLKLEPGTPVYALLLFVGVLVAVTAVNVAVIGASVRGAVLRGVAIGGGAAVANWFLN</sequence>
<geneLocation type="plasmid" evidence="2 3">
    <name>pHl5678-1</name>
</geneLocation>
<feature type="transmembrane region" description="Helical" evidence="1">
    <location>
        <begin position="12"/>
        <end position="32"/>
    </location>
</feature>
<feature type="transmembrane region" description="Helical" evidence="1">
    <location>
        <begin position="39"/>
        <end position="57"/>
    </location>
</feature>
<evidence type="ECO:0000313" key="2">
    <source>
        <dbReference type="EMBL" id="UVE51938.1"/>
    </source>
</evidence>
<dbReference type="GeneID" id="74530557"/>
<accession>A0ABY5RKF7</accession>
<keyword evidence="1" id="KW-0472">Membrane</keyword>
<name>A0ABY5RKF7_HALLR</name>
<keyword evidence="1" id="KW-1133">Transmembrane helix</keyword>
<keyword evidence="1" id="KW-0812">Transmembrane</keyword>
<keyword evidence="2" id="KW-0614">Plasmid</keyword>
<reference evidence="2" key="1">
    <citation type="submission" date="2021-07" db="EMBL/GenBank/DDBJ databases">
        <title>Studies on halocins as antimicrobial molecules from haloarchaea.</title>
        <authorList>
            <person name="Kumar S."/>
            <person name="Khare S.K."/>
        </authorList>
    </citation>
    <scope>NUCLEOTIDE SEQUENCE</scope>
    <source>
        <strain evidence="2">NCIM 5678</strain>
        <plasmid evidence="2">pHl5678-1</plasmid>
    </source>
</reference>
<proteinExistence type="predicted"/>
<protein>
    <submittedName>
        <fullName evidence="2">Uncharacterized protein</fullName>
    </submittedName>
</protein>
<evidence type="ECO:0000313" key="3">
    <source>
        <dbReference type="Proteomes" id="UP001058330"/>
    </source>
</evidence>
<dbReference type="Proteomes" id="UP001058330">
    <property type="component" value="Plasmid pHl5678-1"/>
</dbReference>
<organism evidence="2 3">
    <name type="scientific">Haloferax larsenii</name>
    <dbReference type="NCBI Taxonomy" id="302484"/>
    <lineage>
        <taxon>Archaea</taxon>
        <taxon>Methanobacteriati</taxon>
        <taxon>Methanobacteriota</taxon>
        <taxon>Stenosarchaea group</taxon>
        <taxon>Halobacteria</taxon>
        <taxon>Halobacteriales</taxon>
        <taxon>Haloferacaceae</taxon>
        <taxon>Haloferax</taxon>
    </lineage>
</organism>
<gene>
    <name evidence="2" type="ORF">KU306_16555</name>
</gene>